<evidence type="ECO:0000313" key="2">
    <source>
        <dbReference type="EMBL" id="MDQ2583904.1"/>
    </source>
</evidence>
<dbReference type="InterPro" id="IPR011990">
    <property type="entry name" value="TPR-like_helical_dom_sf"/>
</dbReference>
<dbReference type="SMART" id="SM00028">
    <property type="entry name" value="TPR"/>
    <property type="match status" value="4"/>
</dbReference>
<dbReference type="SUPFAM" id="SSF52540">
    <property type="entry name" value="P-loop containing nucleoside triphosphate hydrolases"/>
    <property type="match status" value="1"/>
</dbReference>
<dbReference type="Gene3D" id="3.40.50.300">
    <property type="entry name" value="P-loop containing nucleotide triphosphate hydrolases"/>
    <property type="match status" value="1"/>
</dbReference>
<dbReference type="Proteomes" id="UP001225605">
    <property type="component" value="Unassembled WGS sequence"/>
</dbReference>
<evidence type="ECO:0000313" key="3">
    <source>
        <dbReference type="Proteomes" id="UP001225605"/>
    </source>
</evidence>
<feature type="repeat" description="TPR" evidence="1">
    <location>
        <begin position="485"/>
        <end position="518"/>
    </location>
</feature>
<dbReference type="PANTHER" id="PTHR47691">
    <property type="entry name" value="REGULATOR-RELATED"/>
    <property type="match status" value="1"/>
</dbReference>
<dbReference type="PROSITE" id="PS50005">
    <property type="entry name" value="TPR"/>
    <property type="match status" value="1"/>
</dbReference>
<keyword evidence="1" id="KW-0802">TPR repeat</keyword>
<dbReference type="Gene3D" id="1.25.40.10">
    <property type="entry name" value="Tetratricopeptide repeat domain"/>
    <property type="match status" value="1"/>
</dbReference>
<dbReference type="SUPFAM" id="SSF48452">
    <property type="entry name" value="TPR-like"/>
    <property type="match status" value="2"/>
</dbReference>
<organism evidence="2 3">
    <name type="scientific">Saccharothrix yanglingensis</name>
    <dbReference type="NCBI Taxonomy" id="659496"/>
    <lineage>
        <taxon>Bacteria</taxon>
        <taxon>Bacillati</taxon>
        <taxon>Actinomycetota</taxon>
        <taxon>Actinomycetes</taxon>
        <taxon>Pseudonocardiales</taxon>
        <taxon>Pseudonocardiaceae</taxon>
        <taxon>Saccharothrix</taxon>
    </lineage>
</organism>
<comment type="caution">
    <text evidence="2">The sequence shown here is derived from an EMBL/GenBank/DDBJ whole genome shotgun (WGS) entry which is preliminary data.</text>
</comment>
<dbReference type="RefSeq" id="WP_306745032.1">
    <property type="nucleotide sequence ID" value="NZ_NSDM01000003.1"/>
</dbReference>
<reference evidence="2 3" key="1">
    <citation type="submission" date="2017-06" db="EMBL/GenBank/DDBJ databases">
        <title>Cultured bacterium strain Saccharothrix yanglingensis Hhs.015.</title>
        <authorList>
            <person name="Xia Y."/>
        </authorList>
    </citation>
    <scope>NUCLEOTIDE SEQUENCE [LARGE SCALE GENOMIC DNA]</scope>
    <source>
        <strain evidence="2 3">Hhs.015</strain>
    </source>
</reference>
<dbReference type="Pfam" id="PF13176">
    <property type="entry name" value="TPR_7"/>
    <property type="match status" value="1"/>
</dbReference>
<protein>
    <submittedName>
        <fullName evidence="2">Tetratricopeptide repeat protein</fullName>
    </submittedName>
</protein>
<sequence length="591" mass="64385">MRGFLDAMGAVPDRLPADVDAQAALFRSLVAERRMLILLDNAASTDQVALLLPGGGACTVLVTSRRRLTGLLARHGAHPLHLDALPGAESHDLLSASAGARRAAEDGRAVADLVGLCGGLPPALGVVGAFARSHPRLPLADIVTELREAGPDALHGGDRTASPTTVLSWSVHHLTGPQCRLFALLGIAPGPDIGLAAAVCLTGWSPERTRAELNALEDVSLVDRLPGGRYSMHDLIRDHAAATAGRRLPRAAREVALRRVLAFYTRTAHEADRLINPHRPHVEPEPGVVALHPSGAATAAAWLDLEHGNLPAVQRTAAEQDLHRVVRHLAWVLNDHHRRRGHQYAEPATWRLAVTAAEHLPEPVARSRAHRFLGRACNVLGHYDHAAEHLERALELAGGMPVQQAHIHRELARTWARRGDDRRALEHAVRASDLFRVHGEQFWLARALNQTGWYHAGLGELDAARAHCGTALRLTREHHDVDGEVDTLDSLGYIAHRAGHWREAVDHYHRALALSRARGDTWQTTLTLDRSGDPLVALGRPDQAASAWREAVALYRHQGRHTDADRVQRRLDDLDAEPGIAPVEDAGEPRH</sequence>
<accession>A0ABU0WXV7</accession>
<keyword evidence="3" id="KW-1185">Reference proteome</keyword>
<dbReference type="EMBL" id="NSDM01000003">
    <property type="protein sequence ID" value="MDQ2583904.1"/>
    <property type="molecule type" value="Genomic_DNA"/>
</dbReference>
<dbReference type="PANTHER" id="PTHR47691:SF3">
    <property type="entry name" value="HTH-TYPE TRANSCRIPTIONAL REGULATOR RV0890C-RELATED"/>
    <property type="match status" value="1"/>
</dbReference>
<name>A0ABU0WXV7_9PSEU</name>
<dbReference type="InterPro" id="IPR019734">
    <property type="entry name" value="TPR_rpt"/>
</dbReference>
<evidence type="ECO:0000256" key="1">
    <source>
        <dbReference type="PROSITE-ProRule" id="PRU00339"/>
    </source>
</evidence>
<dbReference type="InterPro" id="IPR027417">
    <property type="entry name" value="P-loop_NTPase"/>
</dbReference>
<gene>
    <name evidence="2" type="ORF">CKY47_07915</name>
</gene>
<proteinExistence type="predicted"/>